<dbReference type="Pfam" id="PF01454">
    <property type="entry name" value="MAGE"/>
    <property type="match status" value="1"/>
</dbReference>
<dbReference type="EMBL" id="CALSGD010000762">
    <property type="protein sequence ID" value="CAH6780036.1"/>
    <property type="molecule type" value="Genomic_DNA"/>
</dbReference>
<dbReference type="PROSITE" id="PS50838">
    <property type="entry name" value="MAGE"/>
    <property type="match status" value="1"/>
</dbReference>
<feature type="domain" description="MAGE" evidence="2">
    <location>
        <begin position="100"/>
        <end position="299"/>
    </location>
</feature>
<dbReference type="SMART" id="SM01373">
    <property type="entry name" value="MAGE"/>
    <property type="match status" value="1"/>
</dbReference>
<dbReference type="AlphaFoldDB" id="A0AAU9YXS7"/>
<dbReference type="InterPro" id="IPR041898">
    <property type="entry name" value="MAGE_WH1"/>
</dbReference>
<evidence type="ECO:0000256" key="1">
    <source>
        <dbReference type="SAM" id="MobiDB-lite"/>
    </source>
</evidence>
<evidence type="ECO:0000313" key="4">
    <source>
        <dbReference type="Proteomes" id="UP001152836"/>
    </source>
</evidence>
<organism evidence="3 4">
    <name type="scientific">Phodopus roborovskii</name>
    <name type="common">Roborovski's desert hamster</name>
    <name type="synonym">Cricetulus roborovskii</name>
    <dbReference type="NCBI Taxonomy" id="109678"/>
    <lineage>
        <taxon>Eukaryota</taxon>
        <taxon>Metazoa</taxon>
        <taxon>Chordata</taxon>
        <taxon>Craniata</taxon>
        <taxon>Vertebrata</taxon>
        <taxon>Euteleostomi</taxon>
        <taxon>Mammalia</taxon>
        <taxon>Eutheria</taxon>
        <taxon>Euarchontoglires</taxon>
        <taxon>Glires</taxon>
        <taxon>Rodentia</taxon>
        <taxon>Myomorpha</taxon>
        <taxon>Muroidea</taxon>
        <taxon>Cricetidae</taxon>
        <taxon>Cricetinae</taxon>
        <taxon>Phodopus</taxon>
    </lineage>
</organism>
<dbReference type="GO" id="GO:0005634">
    <property type="term" value="C:nucleus"/>
    <property type="evidence" value="ECO:0007669"/>
    <property type="project" value="TreeGrafter"/>
</dbReference>
<sequence length="319" mass="35559">MDPTENSQSLNLPDSTQFQREARSQEGAQVPVAEVGEAEATATASGDVSAGGMLSSPQRAERASSPPNALGSIAGLLSTEASGNPLRRMANLMFIPRDILNRKVMSLVKLLLLKYQMNQLATKAEMLDRVTPDYEMFFHVISSEATDCMWLLFGIEVMEVDPRVHSYSLVTALGITYDGMQHGTPGIPKTGLVIIMLCIIFIGGNCVSEQEIWHLLNSMGLYAGRNHFMYGEPRSLITEHFVQEGYLEYRQVPGSNPPSHEFLWGPRAHAETTKMKILNYFASIVRRDPRSYPSRYAEALADELQRLRARITQQRIPLP</sequence>
<name>A0AAU9YXS7_PHORO</name>
<comment type="caution">
    <text evidence="3">The sequence shown here is derived from an EMBL/GenBank/DDBJ whole genome shotgun (WGS) entry which is preliminary data.</text>
</comment>
<dbReference type="Gene3D" id="1.10.10.1210">
    <property type="entry name" value="MAGE homology domain, winged helix WH2 motif"/>
    <property type="match status" value="1"/>
</dbReference>
<dbReference type="GO" id="GO:0000122">
    <property type="term" value="P:negative regulation of transcription by RNA polymerase II"/>
    <property type="evidence" value="ECO:0007669"/>
    <property type="project" value="TreeGrafter"/>
</dbReference>
<proteinExistence type="predicted"/>
<dbReference type="PANTHER" id="PTHR11736:SF55">
    <property type="entry name" value="1700080O16RIK PROTEIN"/>
    <property type="match status" value="1"/>
</dbReference>
<evidence type="ECO:0000259" key="2">
    <source>
        <dbReference type="PROSITE" id="PS50838"/>
    </source>
</evidence>
<dbReference type="Proteomes" id="UP001152836">
    <property type="component" value="Unassembled WGS sequence"/>
</dbReference>
<dbReference type="FunFam" id="1.10.10.1210:FF:000001">
    <property type="entry name" value="melanoma-associated antigen D1"/>
    <property type="match status" value="1"/>
</dbReference>
<feature type="compositionally biased region" description="Low complexity" evidence="1">
    <location>
        <begin position="26"/>
        <end position="44"/>
    </location>
</feature>
<dbReference type="PANTHER" id="PTHR11736">
    <property type="entry name" value="MELANOMA-ASSOCIATED ANTIGEN MAGE ANTIGEN"/>
    <property type="match status" value="1"/>
</dbReference>
<dbReference type="InterPro" id="IPR041899">
    <property type="entry name" value="MAGE_WH2"/>
</dbReference>
<dbReference type="InterPro" id="IPR037445">
    <property type="entry name" value="MAGE"/>
</dbReference>
<protein>
    <submittedName>
        <fullName evidence="3">MGC114492 protein</fullName>
    </submittedName>
</protein>
<gene>
    <name evidence="3" type="primary">MGC114492</name>
    <name evidence="3" type="ORF">PHOROB_LOCUS3473</name>
</gene>
<evidence type="ECO:0000313" key="3">
    <source>
        <dbReference type="EMBL" id="CAH6780036.1"/>
    </source>
</evidence>
<feature type="compositionally biased region" description="Polar residues" evidence="1">
    <location>
        <begin position="1"/>
        <end position="19"/>
    </location>
</feature>
<accession>A0AAU9YXS7</accession>
<feature type="region of interest" description="Disordered" evidence="1">
    <location>
        <begin position="1"/>
        <end position="67"/>
    </location>
</feature>
<keyword evidence="4" id="KW-1185">Reference proteome</keyword>
<reference evidence="3" key="1">
    <citation type="submission" date="2022-06" db="EMBL/GenBank/DDBJ databases">
        <authorList>
            <person name="Andreotti S."/>
            <person name="Wyler E."/>
        </authorList>
    </citation>
    <scope>NUCLEOTIDE SEQUENCE</scope>
</reference>
<dbReference type="InterPro" id="IPR002190">
    <property type="entry name" value="MHD_dom"/>
</dbReference>
<dbReference type="Gene3D" id="1.10.10.1200">
    <property type="entry name" value="MAGE homology domain, winged helix WH1 motif"/>
    <property type="match status" value="1"/>
</dbReference>